<name>A0A3S0JY02_9BACI</name>
<comment type="caution">
    <text evidence="2">The sequence shown here is derived from an EMBL/GenBank/DDBJ whole genome shotgun (WGS) entry which is preliminary data.</text>
</comment>
<dbReference type="PANTHER" id="PTHR41786">
    <property type="entry name" value="MOTILITY ACCESSORY FACTOR MAF"/>
    <property type="match status" value="1"/>
</dbReference>
<sequence>MTDFTIHTEVTKSGDETIKINDYFVHSKYNPIIESERIAEKEYSINCTHIIFGYGKGYIVDSLLNRMKNECIVIIDPLIEMGLIKIDARHMNYTNIYYWDTNSINTLGYIISEISEGKALKIKVVVTPNYNKLFDKEYRDLLVYLRNFQNKTQINYNTEVQFADEWQHNFAKNVPSIAKDESLAVLHNKFDLPIVLAAGGPSLTKQLPLLKQIQDHVIIIASGSTINSLLAEDLEPDFVISIDGGETNYKHFKDLHFDKASLIYAPYNHAGIRRSFSKKAFVFSQVKQEAVGKYLLDNIGINLPILAGGGTVAHYGVTVARLLNSGPIAMIGQDLAYTNNETHAKGNKFGSKIENISELKSKLIQVEGYYGEKVYTTRAFLSMKMVFEELIRFYKPLYPIFNCTEGGVKLQGYDQISFQDFVNDYVDHKKVKKLNIINTSQSPYKTDIEIVEIYQKELNLIRSLEKELINGINELNKVKNNSFFDQKTLNLFNKIEHEINEKTKKIQIHFLISPITIEISNCFLEKESETQKEAFERVWNQTYTLYKRLLEAFEKTKHNLREVIEDIIGRC</sequence>
<dbReference type="EMBL" id="RXNR01000012">
    <property type="protein sequence ID" value="RTQ94295.1"/>
    <property type="molecule type" value="Genomic_DNA"/>
</dbReference>
<evidence type="ECO:0000313" key="3">
    <source>
        <dbReference type="Proteomes" id="UP000276349"/>
    </source>
</evidence>
<gene>
    <name evidence="2" type="ORF">EKG35_05935</name>
</gene>
<dbReference type="OrthoDB" id="5291305at2"/>
<dbReference type="AlphaFoldDB" id="A0A3S0JY02"/>
<proteinExistence type="predicted"/>
<dbReference type="InterPro" id="IPR002826">
    <property type="entry name" value="MptE-like"/>
</dbReference>
<dbReference type="Proteomes" id="UP000276349">
    <property type="component" value="Unassembled WGS sequence"/>
</dbReference>
<dbReference type="Pfam" id="PF01973">
    <property type="entry name" value="MptE-like"/>
    <property type="match status" value="1"/>
</dbReference>
<feature type="domain" description="6-hydroxymethylpterin diphosphokinase MptE-like" evidence="1">
    <location>
        <begin position="168"/>
        <end position="339"/>
    </location>
</feature>
<organism evidence="2 3">
    <name type="scientific">Lysinibacillus telephonicus</name>
    <dbReference type="NCBI Taxonomy" id="1714840"/>
    <lineage>
        <taxon>Bacteria</taxon>
        <taxon>Bacillati</taxon>
        <taxon>Bacillota</taxon>
        <taxon>Bacilli</taxon>
        <taxon>Bacillales</taxon>
        <taxon>Bacillaceae</taxon>
        <taxon>Lysinibacillus</taxon>
    </lineage>
</organism>
<dbReference type="PANTHER" id="PTHR41786:SF1">
    <property type="entry name" value="6-HYDROXYMETHYLPTERIN DIPHOSPHOKINASE MPTE-LIKE DOMAIN-CONTAINING PROTEIN"/>
    <property type="match status" value="1"/>
</dbReference>
<protein>
    <submittedName>
        <fullName evidence="2">DUF115 domain-containing protein</fullName>
    </submittedName>
</protein>
<accession>A0A3S0JY02</accession>
<evidence type="ECO:0000313" key="2">
    <source>
        <dbReference type="EMBL" id="RTQ94295.1"/>
    </source>
</evidence>
<evidence type="ECO:0000259" key="1">
    <source>
        <dbReference type="Pfam" id="PF01973"/>
    </source>
</evidence>
<keyword evidence="3" id="KW-1185">Reference proteome</keyword>
<dbReference type="RefSeq" id="WP_126293524.1">
    <property type="nucleotide sequence ID" value="NZ_RXNR01000012.1"/>
</dbReference>
<reference evidence="2 3" key="1">
    <citation type="submission" date="2018-12" db="EMBL/GenBank/DDBJ databases">
        <authorList>
            <person name="Yu L."/>
        </authorList>
    </citation>
    <scope>NUCLEOTIDE SEQUENCE [LARGE SCALE GENOMIC DNA]</scope>
    <source>
        <strain evidence="2 3">S5H2222</strain>
    </source>
</reference>